<accession>A0ABR7STB8</accession>
<dbReference type="PANTHER" id="PTHR42709">
    <property type="entry name" value="ALKALINE PHOSPHATASE LIKE PROTEIN"/>
    <property type="match status" value="1"/>
</dbReference>
<reference evidence="9 10" key="1">
    <citation type="submission" date="2020-08" db="EMBL/GenBank/DDBJ databases">
        <title>Genemic of Streptomyces polyaspartic.</title>
        <authorList>
            <person name="Liu W."/>
        </authorList>
    </citation>
    <scope>NUCLEOTIDE SEQUENCE [LARGE SCALE GENOMIC DNA]</scope>
    <source>
        <strain evidence="9 10">TRM66268-LWL</strain>
    </source>
</reference>
<organism evidence="9 10">
    <name type="scientific">Streptomyces polyasparticus</name>
    <dbReference type="NCBI Taxonomy" id="2767826"/>
    <lineage>
        <taxon>Bacteria</taxon>
        <taxon>Bacillati</taxon>
        <taxon>Actinomycetota</taxon>
        <taxon>Actinomycetes</taxon>
        <taxon>Kitasatosporales</taxon>
        <taxon>Streptomycetaceae</taxon>
        <taxon>Streptomyces</taxon>
    </lineage>
</organism>
<dbReference type="EMBL" id="JACTVJ010000029">
    <property type="protein sequence ID" value="MBC9718740.1"/>
    <property type="molecule type" value="Genomic_DNA"/>
</dbReference>
<evidence type="ECO:0000313" key="10">
    <source>
        <dbReference type="Proteomes" id="UP000642284"/>
    </source>
</evidence>
<comment type="caution">
    <text evidence="9">The sequence shown here is derived from an EMBL/GenBank/DDBJ whole genome shotgun (WGS) entry which is preliminary data.</text>
</comment>
<dbReference type="InterPro" id="IPR051311">
    <property type="entry name" value="DedA_domain"/>
</dbReference>
<feature type="transmembrane region" description="Helical" evidence="7">
    <location>
        <begin position="171"/>
        <end position="189"/>
    </location>
</feature>
<keyword evidence="4 7" id="KW-0812">Transmembrane</keyword>
<keyword evidence="6 7" id="KW-0472">Membrane</keyword>
<evidence type="ECO:0000256" key="7">
    <source>
        <dbReference type="SAM" id="Phobius"/>
    </source>
</evidence>
<feature type="domain" description="VTT" evidence="8">
    <location>
        <begin position="58"/>
        <end position="186"/>
    </location>
</feature>
<dbReference type="Proteomes" id="UP000642284">
    <property type="component" value="Unassembled WGS sequence"/>
</dbReference>
<sequence length="233" mass="24697">MVAFRREGAGGLGPCRRLAQVDRRERALQEWLASVPALAVYLLVGTILLVESIGIPLPGGVTLVSAALLASQYGEIDPWLLATGAAVGAATGAFCGFALGRRSGRPLLERLGHRFPRRFGPDRLAAAERSFHKWGVWAVLFGRFVALLRIFTGPVAGVLRMPYWQFAPANAGGAVLWAGVTTGVVYHLGLAAGSWLIRASLAGLALGVLLACGALWIVRRRRRAPAPGTAPSE</sequence>
<evidence type="ECO:0000256" key="5">
    <source>
        <dbReference type="ARBA" id="ARBA00022989"/>
    </source>
</evidence>
<evidence type="ECO:0000313" key="9">
    <source>
        <dbReference type="EMBL" id="MBC9718740.1"/>
    </source>
</evidence>
<evidence type="ECO:0000256" key="3">
    <source>
        <dbReference type="ARBA" id="ARBA00022475"/>
    </source>
</evidence>
<evidence type="ECO:0000256" key="2">
    <source>
        <dbReference type="ARBA" id="ARBA00010792"/>
    </source>
</evidence>
<comment type="subcellular location">
    <subcellularLocation>
        <location evidence="1">Cell membrane</location>
        <topology evidence="1">Multi-pass membrane protein</topology>
    </subcellularLocation>
</comment>
<evidence type="ECO:0000256" key="4">
    <source>
        <dbReference type="ARBA" id="ARBA00022692"/>
    </source>
</evidence>
<protein>
    <submittedName>
        <fullName evidence="9">DedA family protein</fullName>
    </submittedName>
</protein>
<feature type="transmembrane region" description="Helical" evidence="7">
    <location>
        <begin position="134"/>
        <end position="159"/>
    </location>
</feature>
<feature type="transmembrane region" description="Helical" evidence="7">
    <location>
        <begin position="80"/>
        <end position="100"/>
    </location>
</feature>
<dbReference type="InterPro" id="IPR032816">
    <property type="entry name" value="VTT_dom"/>
</dbReference>
<dbReference type="PANTHER" id="PTHR42709:SF6">
    <property type="entry name" value="UNDECAPRENYL PHOSPHATE TRANSPORTER A"/>
    <property type="match status" value="1"/>
</dbReference>
<comment type="similarity">
    <text evidence="2">Belongs to the DedA family.</text>
</comment>
<dbReference type="Pfam" id="PF09335">
    <property type="entry name" value="VTT_dom"/>
    <property type="match status" value="1"/>
</dbReference>
<keyword evidence="3" id="KW-1003">Cell membrane</keyword>
<evidence type="ECO:0000256" key="6">
    <source>
        <dbReference type="ARBA" id="ARBA00023136"/>
    </source>
</evidence>
<feature type="transmembrane region" description="Helical" evidence="7">
    <location>
        <begin position="31"/>
        <end position="49"/>
    </location>
</feature>
<proteinExistence type="inferred from homology"/>
<keyword evidence="10" id="KW-1185">Reference proteome</keyword>
<gene>
    <name evidence="9" type="ORF">H9Y04_40060</name>
</gene>
<evidence type="ECO:0000259" key="8">
    <source>
        <dbReference type="Pfam" id="PF09335"/>
    </source>
</evidence>
<keyword evidence="5 7" id="KW-1133">Transmembrane helix</keyword>
<name>A0ABR7STB8_9ACTN</name>
<evidence type="ECO:0000256" key="1">
    <source>
        <dbReference type="ARBA" id="ARBA00004651"/>
    </source>
</evidence>
<feature type="transmembrane region" description="Helical" evidence="7">
    <location>
        <begin position="195"/>
        <end position="218"/>
    </location>
</feature>